<dbReference type="AlphaFoldDB" id="A0AAW2YIM8"/>
<proteinExistence type="predicted"/>
<accession>A0AAW2YIM8</accession>
<evidence type="ECO:0000313" key="2">
    <source>
        <dbReference type="Proteomes" id="UP001431209"/>
    </source>
</evidence>
<name>A0AAW2YIM8_9EUKA</name>
<organism evidence="1 2">
    <name type="scientific">Acrasis kona</name>
    <dbReference type="NCBI Taxonomy" id="1008807"/>
    <lineage>
        <taxon>Eukaryota</taxon>
        <taxon>Discoba</taxon>
        <taxon>Heterolobosea</taxon>
        <taxon>Tetramitia</taxon>
        <taxon>Eutetramitia</taxon>
        <taxon>Acrasidae</taxon>
        <taxon>Acrasis</taxon>
    </lineage>
</organism>
<dbReference type="Proteomes" id="UP001431209">
    <property type="component" value="Unassembled WGS sequence"/>
</dbReference>
<gene>
    <name evidence="1" type="ORF">AKO1_005667</name>
</gene>
<keyword evidence="2" id="KW-1185">Reference proteome</keyword>
<sequence length="86" mass="10218">MSVGRNDVDGSDKTIDVRMNAKNDKYSYREITSIFPTVEDHFMDEQVFTHTFVKEKIGSVNMEYVDKLYNKQHSKYQAWYVVNKKK</sequence>
<evidence type="ECO:0000313" key="1">
    <source>
        <dbReference type="EMBL" id="KAL0476871.1"/>
    </source>
</evidence>
<dbReference type="EMBL" id="JAOPGA020000108">
    <property type="protein sequence ID" value="KAL0476871.1"/>
    <property type="molecule type" value="Genomic_DNA"/>
</dbReference>
<reference evidence="1 2" key="1">
    <citation type="submission" date="2024-03" db="EMBL/GenBank/DDBJ databases">
        <title>The Acrasis kona genome and developmental transcriptomes reveal deep origins of eukaryotic multicellular pathways.</title>
        <authorList>
            <person name="Sheikh S."/>
            <person name="Fu C.-J."/>
            <person name="Brown M.W."/>
            <person name="Baldauf S.L."/>
        </authorList>
    </citation>
    <scope>NUCLEOTIDE SEQUENCE [LARGE SCALE GENOMIC DNA]</scope>
    <source>
        <strain evidence="1 2">ATCC MYA-3509</strain>
    </source>
</reference>
<protein>
    <submittedName>
        <fullName evidence="1">Iml1</fullName>
    </submittedName>
</protein>
<comment type="caution">
    <text evidence="1">The sequence shown here is derived from an EMBL/GenBank/DDBJ whole genome shotgun (WGS) entry which is preliminary data.</text>
</comment>